<dbReference type="Gene3D" id="3.30.530.20">
    <property type="match status" value="1"/>
</dbReference>
<gene>
    <name evidence="1" type="primary">arn21</name>
</gene>
<organism evidence="1">
    <name type="scientific">uncultured bacterium BAC-AB1442/1414/561</name>
    <dbReference type="NCBI Taxonomy" id="1562172"/>
    <lineage>
        <taxon>Bacteria</taxon>
        <taxon>environmental samples</taxon>
    </lineage>
</organism>
<reference evidence="1" key="1">
    <citation type="submission" date="2014-02" db="EMBL/GenBank/DDBJ databases">
        <title>Arenimycins C and D, pentangular polyphenols produced by an eDNA-derived gene cluster.</title>
        <authorList>
            <person name="Kang H.-S."/>
            <person name="Brady S.F."/>
        </authorList>
    </citation>
    <scope>NUCLEOTIDE SEQUENCE</scope>
</reference>
<dbReference type="InterPro" id="IPR019587">
    <property type="entry name" value="Polyketide_cyclase/dehydratase"/>
</dbReference>
<dbReference type="EMBL" id="KJ440489">
    <property type="protein sequence ID" value="AIW63000.1"/>
    <property type="molecule type" value="Genomic_DNA"/>
</dbReference>
<dbReference type="SUPFAM" id="SSF55961">
    <property type="entry name" value="Bet v1-like"/>
    <property type="match status" value="1"/>
</dbReference>
<dbReference type="AlphaFoldDB" id="A0A0C4S530"/>
<dbReference type="CDD" id="cd08860">
    <property type="entry name" value="TcmN_ARO-CYC_like"/>
    <property type="match status" value="1"/>
</dbReference>
<proteinExistence type="predicted"/>
<name>A0A0C4S530_9BACT</name>
<sequence>MAGRTENSVVIDAPLQLVWDMTNDLPRWPELFSEYAALNILERRGDTVRFRLTMHPDENGRVWSWVSERTADPATRTVRARRVETGPFAFMEIDWSYRPVDGGVEMRWSQHFQMKPDAPLDDAGMTDRTNRNTRVQMDRIKRLIEEAHRRPDRSAAPAERR</sequence>
<protein>
    <submittedName>
        <fullName evidence="1">Aromatase</fullName>
    </submittedName>
</protein>
<dbReference type="InterPro" id="IPR023393">
    <property type="entry name" value="START-like_dom_sf"/>
</dbReference>
<evidence type="ECO:0000313" key="1">
    <source>
        <dbReference type="EMBL" id="AIW63000.1"/>
    </source>
</evidence>
<dbReference type="Pfam" id="PF10604">
    <property type="entry name" value="Polyketide_cyc2"/>
    <property type="match status" value="1"/>
</dbReference>
<accession>A0A0C4S530</accession>